<dbReference type="OrthoDB" id="5420711at2759"/>
<comment type="caution">
    <text evidence="1">The sequence shown here is derived from an EMBL/GenBank/DDBJ whole genome shotgun (WGS) entry which is preliminary data.</text>
</comment>
<name>A0A9P4LRG5_9PLEO</name>
<sequence length="326" mass="36652">MTTTLPHHAGPQVSPLLRMPLEIRLMIYEYLLYPSIHPSTGTGTSVANLLPDFHTYYSEDTNNDPFTLSVRTMDPWLGSQGSRTWRRRSTYHIRTGPFLTTTTPTTYRILLSPYTAHLGQSVSSLLTLNRQIHAEASKVLYSTYCFSFHTSIEAAVPFLSDLTPVARSHVRHISFTKKALPYTKEFDRAEWSGLCEYIALHHEAARTPNPNVPEALGFKLRSIHLNIIGGKPDIGWDSIAPILAADYNTMTRMRQEWGGGGAFGGVDLEWAEQLMEIKGLRRLNVKALVEHCPRPVSEKLAFWVAFSKSVEAGGFAEWMRSVMVEA</sequence>
<proteinExistence type="predicted"/>
<gene>
    <name evidence="1" type="ORF">EK21DRAFT_58034</name>
</gene>
<keyword evidence="2" id="KW-1185">Reference proteome</keyword>
<dbReference type="EMBL" id="ML978165">
    <property type="protein sequence ID" value="KAF2033707.1"/>
    <property type="molecule type" value="Genomic_DNA"/>
</dbReference>
<organism evidence="1 2">
    <name type="scientific">Setomelanomma holmii</name>
    <dbReference type="NCBI Taxonomy" id="210430"/>
    <lineage>
        <taxon>Eukaryota</taxon>
        <taxon>Fungi</taxon>
        <taxon>Dikarya</taxon>
        <taxon>Ascomycota</taxon>
        <taxon>Pezizomycotina</taxon>
        <taxon>Dothideomycetes</taxon>
        <taxon>Pleosporomycetidae</taxon>
        <taxon>Pleosporales</taxon>
        <taxon>Pleosporineae</taxon>
        <taxon>Phaeosphaeriaceae</taxon>
        <taxon>Setomelanomma</taxon>
    </lineage>
</organism>
<accession>A0A9P4LRG5</accession>
<reference evidence="1" key="1">
    <citation type="journal article" date="2020" name="Stud. Mycol.">
        <title>101 Dothideomycetes genomes: a test case for predicting lifestyles and emergence of pathogens.</title>
        <authorList>
            <person name="Haridas S."/>
            <person name="Albert R."/>
            <person name="Binder M."/>
            <person name="Bloem J."/>
            <person name="Labutti K."/>
            <person name="Salamov A."/>
            <person name="Andreopoulos B."/>
            <person name="Baker S."/>
            <person name="Barry K."/>
            <person name="Bills G."/>
            <person name="Bluhm B."/>
            <person name="Cannon C."/>
            <person name="Castanera R."/>
            <person name="Culley D."/>
            <person name="Daum C."/>
            <person name="Ezra D."/>
            <person name="Gonzalez J."/>
            <person name="Henrissat B."/>
            <person name="Kuo A."/>
            <person name="Liang C."/>
            <person name="Lipzen A."/>
            <person name="Lutzoni F."/>
            <person name="Magnuson J."/>
            <person name="Mondo S."/>
            <person name="Nolan M."/>
            <person name="Ohm R."/>
            <person name="Pangilinan J."/>
            <person name="Park H.-J."/>
            <person name="Ramirez L."/>
            <person name="Alfaro M."/>
            <person name="Sun H."/>
            <person name="Tritt A."/>
            <person name="Yoshinaga Y."/>
            <person name="Zwiers L.-H."/>
            <person name="Turgeon B."/>
            <person name="Goodwin S."/>
            <person name="Spatafora J."/>
            <person name="Crous P."/>
            <person name="Grigoriev I."/>
        </authorList>
    </citation>
    <scope>NUCLEOTIDE SEQUENCE</scope>
    <source>
        <strain evidence="1">CBS 110217</strain>
    </source>
</reference>
<evidence type="ECO:0000313" key="2">
    <source>
        <dbReference type="Proteomes" id="UP000799777"/>
    </source>
</evidence>
<protein>
    <submittedName>
        <fullName evidence="1">Uncharacterized protein</fullName>
    </submittedName>
</protein>
<dbReference type="AlphaFoldDB" id="A0A9P4LRG5"/>
<dbReference type="Proteomes" id="UP000799777">
    <property type="component" value="Unassembled WGS sequence"/>
</dbReference>
<evidence type="ECO:0000313" key="1">
    <source>
        <dbReference type="EMBL" id="KAF2033707.1"/>
    </source>
</evidence>
<dbReference type="PANTHER" id="PTHR38790">
    <property type="entry name" value="2EXR DOMAIN-CONTAINING PROTEIN-RELATED"/>
    <property type="match status" value="1"/>
</dbReference>